<dbReference type="AlphaFoldDB" id="F6RMD3"/>
<keyword evidence="3" id="KW-1185">Reference proteome</keyword>
<evidence type="ECO:0000256" key="1">
    <source>
        <dbReference type="SAM" id="MobiDB-lite"/>
    </source>
</evidence>
<reference evidence="2" key="3">
    <citation type="submission" date="2025-09" db="UniProtKB">
        <authorList>
            <consortium name="Ensembl"/>
        </authorList>
    </citation>
    <scope>IDENTIFICATION</scope>
</reference>
<evidence type="ECO:0000313" key="2">
    <source>
        <dbReference type="Ensembl" id="ENSCINP00000011943.3"/>
    </source>
</evidence>
<organism evidence="2 3">
    <name type="scientific">Ciona intestinalis</name>
    <name type="common">Transparent sea squirt</name>
    <name type="synonym">Ascidia intestinalis</name>
    <dbReference type="NCBI Taxonomy" id="7719"/>
    <lineage>
        <taxon>Eukaryota</taxon>
        <taxon>Metazoa</taxon>
        <taxon>Chordata</taxon>
        <taxon>Tunicata</taxon>
        <taxon>Ascidiacea</taxon>
        <taxon>Phlebobranchia</taxon>
        <taxon>Cionidae</taxon>
        <taxon>Ciona</taxon>
    </lineage>
</organism>
<dbReference type="InParanoid" id="F6RMD3"/>
<name>F6RMD3_CIOIN</name>
<sequence length="135" mass="14570">VNIPGAVISHDVIKSITNHEDSCTESQQRSRTSSGRNTPLENHESESQDTTIVTDNGDDNGGLKKKKKKTKKSNRVNPMDTLPPLSTGSMGQLKPLKLAPLSMDGKPNGDAATFDLQPLPPLKRPNADSEEDIVV</sequence>
<proteinExistence type="predicted"/>
<reference evidence="2" key="2">
    <citation type="submission" date="2025-08" db="UniProtKB">
        <authorList>
            <consortium name="Ensembl"/>
        </authorList>
    </citation>
    <scope>IDENTIFICATION</scope>
</reference>
<feature type="compositionally biased region" description="Polar residues" evidence="1">
    <location>
        <begin position="24"/>
        <end position="40"/>
    </location>
</feature>
<feature type="region of interest" description="Disordered" evidence="1">
    <location>
        <begin position="16"/>
        <end position="135"/>
    </location>
</feature>
<dbReference type="Ensembl" id="ENSCINT00000011943.3">
    <property type="protein sequence ID" value="ENSCINP00000011943.3"/>
    <property type="gene ID" value="ENSCING00000005794.3"/>
</dbReference>
<protein>
    <submittedName>
        <fullName evidence="2">Uncharacterized protein</fullName>
    </submittedName>
</protein>
<accession>F6RMD3</accession>
<dbReference type="HOGENOM" id="CLU_1906021_0_0_1"/>
<feature type="compositionally biased region" description="Basic residues" evidence="1">
    <location>
        <begin position="63"/>
        <end position="74"/>
    </location>
</feature>
<dbReference type="Proteomes" id="UP000008144">
    <property type="component" value="Unassembled WGS sequence"/>
</dbReference>
<reference evidence="3" key="1">
    <citation type="journal article" date="2002" name="Science">
        <title>The draft genome of Ciona intestinalis: insights into chordate and vertebrate origins.</title>
        <authorList>
            <person name="Dehal P."/>
            <person name="Satou Y."/>
            <person name="Campbell R.K."/>
            <person name="Chapman J."/>
            <person name="Degnan B."/>
            <person name="De Tomaso A."/>
            <person name="Davidson B."/>
            <person name="Di Gregorio A."/>
            <person name="Gelpke M."/>
            <person name="Goodstein D.M."/>
            <person name="Harafuji N."/>
            <person name="Hastings K.E."/>
            <person name="Ho I."/>
            <person name="Hotta K."/>
            <person name="Huang W."/>
            <person name="Kawashima T."/>
            <person name="Lemaire P."/>
            <person name="Martinez D."/>
            <person name="Meinertzhagen I.A."/>
            <person name="Necula S."/>
            <person name="Nonaka M."/>
            <person name="Putnam N."/>
            <person name="Rash S."/>
            <person name="Saiga H."/>
            <person name="Satake M."/>
            <person name="Terry A."/>
            <person name="Yamada L."/>
            <person name="Wang H.G."/>
            <person name="Awazu S."/>
            <person name="Azumi K."/>
            <person name="Boore J."/>
            <person name="Branno M."/>
            <person name="Chin-Bow S."/>
            <person name="DeSantis R."/>
            <person name="Doyle S."/>
            <person name="Francino P."/>
            <person name="Keys D.N."/>
            <person name="Haga S."/>
            <person name="Hayashi H."/>
            <person name="Hino K."/>
            <person name="Imai K.S."/>
            <person name="Inaba K."/>
            <person name="Kano S."/>
            <person name="Kobayashi K."/>
            <person name="Kobayashi M."/>
            <person name="Lee B.I."/>
            <person name="Makabe K.W."/>
            <person name="Manohar C."/>
            <person name="Matassi G."/>
            <person name="Medina M."/>
            <person name="Mochizuki Y."/>
            <person name="Mount S."/>
            <person name="Morishita T."/>
            <person name="Miura S."/>
            <person name="Nakayama A."/>
            <person name="Nishizaka S."/>
            <person name="Nomoto H."/>
            <person name="Ohta F."/>
            <person name="Oishi K."/>
            <person name="Rigoutsos I."/>
            <person name="Sano M."/>
            <person name="Sasaki A."/>
            <person name="Sasakura Y."/>
            <person name="Shoguchi E."/>
            <person name="Shin-i T."/>
            <person name="Spagnuolo A."/>
            <person name="Stainier D."/>
            <person name="Suzuki M.M."/>
            <person name="Tassy O."/>
            <person name="Takatori N."/>
            <person name="Tokuoka M."/>
            <person name="Yagi K."/>
            <person name="Yoshizaki F."/>
            <person name="Wada S."/>
            <person name="Zhang C."/>
            <person name="Hyatt P.D."/>
            <person name="Larimer F."/>
            <person name="Detter C."/>
            <person name="Doggett N."/>
            <person name="Glavina T."/>
            <person name="Hawkins T."/>
            <person name="Richardson P."/>
            <person name="Lucas S."/>
            <person name="Kohara Y."/>
            <person name="Levine M."/>
            <person name="Satoh N."/>
            <person name="Rokhsar D.S."/>
        </authorList>
    </citation>
    <scope>NUCLEOTIDE SEQUENCE [LARGE SCALE GENOMIC DNA]</scope>
</reference>
<evidence type="ECO:0000313" key="3">
    <source>
        <dbReference type="Proteomes" id="UP000008144"/>
    </source>
</evidence>